<proteinExistence type="predicted"/>
<evidence type="ECO:0000313" key="2">
    <source>
        <dbReference type="Proteomes" id="UP000054477"/>
    </source>
</evidence>
<accession>A0A0C9XRV1</accession>
<name>A0A0C9XRV1_9AGAR</name>
<dbReference type="EMBL" id="KN838663">
    <property type="protein sequence ID" value="KIJ98677.1"/>
    <property type="molecule type" value="Genomic_DNA"/>
</dbReference>
<feature type="non-terminal residue" evidence="1">
    <location>
        <position position="1"/>
    </location>
</feature>
<dbReference type="HOGENOM" id="CLU_3019886_0_0_1"/>
<dbReference type="AlphaFoldDB" id="A0A0C9XRV1"/>
<keyword evidence="2" id="KW-1185">Reference proteome</keyword>
<reference evidence="1 2" key="1">
    <citation type="submission" date="2014-04" db="EMBL/GenBank/DDBJ databases">
        <authorList>
            <consortium name="DOE Joint Genome Institute"/>
            <person name="Kuo A."/>
            <person name="Kohler A."/>
            <person name="Nagy L.G."/>
            <person name="Floudas D."/>
            <person name="Copeland A."/>
            <person name="Barry K.W."/>
            <person name="Cichocki N."/>
            <person name="Veneault-Fourrey C."/>
            <person name="LaButti K."/>
            <person name="Lindquist E.A."/>
            <person name="Lipzen A."/>
            <person name="Lundell T."/>
            <person name="Morin E."/>
            <person name="Murat C."/>
            <person name="Sun H."/>
            <person name="Tunlid A."/>
            <person name="Henrissat B."/>
            <person name="Grigoriev I.V."/>
            <person name="Hibbett D.S."/>
            <person name="Martin F."/>
            <person name="Nordberg H.P."/>
            <person name="Cantor M.N."/>
            <person name="Hua S.X."/>
        </authorList>
    </citation>
    <scope>NUCLEOTIDE SEQUENCE [LARGE SCALE GENOMIC DNA]</scope>
    <source>
        <strain evidence="1 2">LaAM-08-1</strain>
    </source>
</reference>
<dbReference type="Proteomes" id="UP000054477">
    <property type="component" value="Unassembled WGS sequence"/>
</dbReference>
<sequence length="56" mass="6061">SLGVYFSPVNMNAPESFRKSARVAIPLGVPCSSWSALLWKELSTEFPSVCVPGALY</sequence>
<evidence type="ECO:0000313" key="1">
    <source>
        <dbReference type="EMBL" id="KIJ98677.1"/>
    </source>
</evidence>
<gene>
    <name evidence="1" type="ORF">K443DRAFT_103490</name>
</gene>
<organism evidence="1 2">
    <name type="scientific">Laccaria amethystina LaAM-08-1</name>
    <dbReference type="NCBI Taxonomy" id="1095629"/>
    <lineage>
        <taxon>Eukaryota</taxon>
        <taxon>Fungi</taxon>
        <taxon>Dikarya</taxon>
        <taxon>Basidiomycota</taxon>
        <taxon>Agaricomycotina</taxon>
        <taxon>Agaricomycetes</taxon>
        <taxon>Agaricomycetidae</taxon>
        <taxon>Agaricales</taxon>
        <taxon>Agaricineae</taxon>
        <taxon>Hydnangiaceae</taxon>
        <taxon>Laccaria</taxon>
    </lineage>
</organism>
<reference evidence="2" key="2">
    <citation type="submission" date="2015-01" db="EMBL/GenBank/DDBJ databases">
        <title>Evolutionary Origins and Diversification of the Mycorrhizal Mutualists.</title>
        <authorList>
            <consortium name="DOE Joint Genome Institute"/>
            <consortium name="Mycorrhizal Genomics Consortium"/>
            <person name="Kohler A."/>
            <person name="Kuo A."/>
            <person name="Nagy L.G."/>
            <person name="Floudas D."/>
            <person name="Copeland A."/>
            <person name="Barry K.W."/>
            <person name="Cichocki N."/>
            <person name="Veneault-Fourrey C."/>
            <person name="LaButti K."/>
            <person name="Lindquist E.A."/>
            <person name="Lipzen A."/>
            <person name="Lundell T."/>
            <person name="Morin E."/>
            <person name="Murat C."/>
            <person name="Riley R."/>
            <person name="Ohm R."/>
            <person name="Sun H."/>
            <person name="Tunlid A."/>
            <person name="Henrissat B."/>
            <person name="Grigoriev I.V."/>
            <person name="Hibbett D.S."/>
            <person name="Martin F."/>
        </authorList>
    </citation>
    <scope>NUCLEOTIDE SEQUENCE [LARGE SCALE GENOMIC DNA]</scope>
    <source>
        <strain evidence="2">LaAM-08-1</strain>
    </source>
</reference>
<protein>
    <submittedName>
        <fullName evidence="1">Uncharacterized protein</fullName>
    </submittedName>
</protein>